<evidence type="ECO:0000259" key="1">
    <source>
        <dbReference type="PROSITE" id="PS50801"/>
    </source>
</evidence>
<dbReference type="InterPro" id="IPR002645">
    <property type="entry name" value="STAS_dom"/>
</dbReference>
<dbReference type="CDD" id="cd07043">
    <property type="entry name" value="STAS_anti-anti-sigma_factors"/>
    <property type="match status" value="1"/>
</dbReference>
<dbReference type="EMBL" id="UOFN01000126">
    <property type="protein sequence ID" value="VAW80351.1"/>
    <property type="molecule type" value="Genomic_DNA"/>
</dbReference>
<dbReference type="PROSITE" id="PS50801">
    <property type="entry name" value="STAS"/>
    <property type="match status" value="1"/>
</dbReference>
<gene>
    <name evidence="2" type="ORF">MNBD_GAMMA15-1393</name>
</gene>
<dbReference type="Gene3D" id="3.30.750.24">
    <property type="entry name" value="STAS domain"/>
    <property type="match status" value="1"/>
</dbReference>
<dbReference type="InterPro" id="IPR036513">
    <property type="entry name" value="STAS_dom_sf"/>
</dbReference>
<feature type="domain" description="STAS" evidence="1">
    <location>
        <begin position="19"/>
        <end position="106"/>
    </location>
</feature>
<proteinExistence type="predicted"/>
<evidence type="ECO:0000313" key="2">
    <source>
        <dbReference type="EMBL" id="VAW80351.1"/>
    </source>
</evidence>
<dbReference type="Pfam" id="PF13466">
    <property type="entry name" value="STAS_2"/>
    <property type="match status" value="1"/>
</dbReference>
<protein>
    <submittedName>
        <fullName evidence="2">Anti-sigma F factor antagonist (SpoIIAA-2) Anti-sigma B factor antagonist RsbV</fullName>
    </submittedName>
</protein>
<accession>A0A3B0YLV2</accession>
<name>A0A3B0YLV2_9ZZZZ</name>
<dbReference type="GO" id="GO:0043856">
    <property type="term" value="F:anti-sigma factor antagonist activity"/>
    <property type="evidence" value="ECO:0007669"/>
    <property type="project" value="TreeGrafter"/>
</dbReference>
<organism evidence="2">
    <name type="scientific">hydrothermal vent metagenome</name>
    <dbReference type="NCBI Taxonomy" id="652676"/>
    <lineage>
        <taxon>unclassified sequences</taxon>
        <taxon>metagenomes</taxon>
        <taxon>ecological metagenomes</taxon>
    </lineage>
</organism>
<dbReference type="AlphaFoldDB" id="A0A3B0YLV2"/>
<dbReference type="PANTHER" id="PTHR33495:SF15">
    <property type="entry name" value="STAS DOMAIN-CONTAINING PROTEIN"/>
    <property type="match status" value="1"/>
</dbReference>
<dbReference type="SUPFAM" id="SSF52091">
    <property type="entry name" value="SpoIIaa-like"/>
    <property type="match status" value="1"/>
</dbReference>
<sequence>MSNVNVSESENGRQTTITITISGRFDFSVHKEFRDAYINHTGRGLSFILDLSRTEYMDSSALGMVLLLRDHAGGDNSHITIRNASADVAKILRIANFDKLLKMSAA</sequence>
<dbReference type="PANTHER" id="PTHR33495">
    <property type="entry name" value="ANTI-SIGMA FACTOR ANTAGONIST TM_1081-RELATED-RELATED"/>
    <property type="match status" value="1"/>
</dbReference>
<reference evidence="2" key="1">
    <citation type="submission" date="2018-06" db="EMBL/GenBank/DDBJ databases">
        <authorList>
            <person name="Zhirakovskaya E."/>
        </authorList>
    </citation>
    <scope>NUCLEOTIDE SEQUENCE</scope>
</reference>
<dbReference type="InterPro" id="IPR058548">
    <property type="entry name" value="MlaB-like_STAS"/>
</dbReference>